<evidence type="ECO:0000256" key="1">
    <source>
        <dbReference type="ARBA" id="ARBA00004442"/>
    </source>
</evidence>
<protein>
    <recommendedName>
        <fullName evidence="5">OmpA-like domain-containing protein</fullName>
    </recommendedName>
</protein>
<organism evidence="6 7">
    <name type="scientific">Pseudooceanicola atlanticus</name>
    <dbReference type="NCBI Taxonomy" id="1461694"/>
    <lineage>
        <taxon>Bacteria</taxon>
        <taxon>Pseudomonadati</taxon>
        <taxon>Pseudomonadota</taxon>
        <taxon>Alphaproteobacteria</taxon>
        <taxon>Rhodobacterales</taxon>
        <taxon>Paracoccaceae</taxon>
        <taxon>Pseudooceanicola</taxon>
    </lineage>
</organism>
<dbReference type="InterPro" id="IPR036737">
    <property type="entry name" value="OmpA-like_sf"/>
</dbReference>
<dbReference type="CDD" id="cd07185">
    <property type="entry name" value="OmpA_C-like"/>
    <property type="match status" value="1"/>
</dbReference>
<evidence type="ECO:0000256" key="2">
    <source>
        <dbReference type="ARBA" id="ARBA00023136"/>
    </source>
</evidence>
<comment type="subcellular location">
    <subcellularLocation>
        <location evidence="1">Cell outer membrane</location>
    </subcellularLocation>
</comment>
<dbReference type="eggNOG" id="COG2885">
    <property type="taxonomic scope" value="Bacteria"/>
</dbReference>
<dbReference type="Proteomes" id="UP000030004">
    <property type="component" value="Unassembled WGS sequence"/>
</dbReference>
<name>A0A0A0EH79_9RHOB</name>
<comment type="caution">
    <text evidence="6">The sequence shown here is derived from an EMBL/GenBank/DDBJ whole genome shotgun (WGS) entry which is preliminary data.</text>
</comment>
<dbReference type="InterPro" id="IPR050330">
    <property type="entry name" value="Bact_OuterMem_StrucFunc"/>
</dbReference>
<evidence type="ECO:0000256" key="4">
    <source>
        <dbReference type="PROSITE-ProRule" id="PRU00473"/>
    </source>
</evidence>
<dbReference type="EMBL" id="AQQX01000001">
    <property type="protein sequence ID" value="KGM50311.1"/>
    <property type="molecule type" value="Genomic_DNA"/>
</dbReference>
<feature type="domain" description="OmpA-like" evidence="5">
    <location>
        <begin position="196"/>
        <end position="312"/>
    </location>
</feature>
<dbReference type="AlphaFoldDB" id="A0A0A0EH79"/>
<evidence type="ECO:0000313" key="7">
    <source>
        <dbReference type="Proteomes" id="UP000030004"/>
    </source>
</evidence>
<dbReference type="GO" id="GO:0009279">
    <property type="term" value="C:cell outer membrane"/>
    <property type="evidence" value="ECO:0007669"/>
    <property type="project" value="UniProtKB-SubCell"/>
</dbReference>
<accession>A0A0A0EH79</accession>
<dbReference type="PANTHER" id="PTHR30329:SF21">
    <property type="entry name" value="LIPOPROTEIN YIAD-RELATED"/>
    <property type="match status" value="1"/>
</dbReference>
<keyword evidence="3" id="KW-0998">Cell outer membrane</keyword>
<evidence type="ECO:0000313" key="6">
    <source>
        <dbReference type="EMBL" id="KGM50311.1"/>
    </source>
</evidence>
<dbReference type="Pfam" id="PF00691">
    <property type="entry name" value="OmpA"/>
    <property type="match status" value="1"/>
</dbReference>
<dbReference type="PROSITE" id="PS51123">
    <property type="entry name" value="OMPA_2"/>
    <property type="match status" value="1"/>
</dbReference>
<gene>
    <name evidence="6" type="ORF">ATO9_02105</name>
</gene>
<dbReference type="PRINTS" id="PR01021">
    <property type="entry name" value="OMPADOMAIN"/>
</dbReference>
<reference evidence="6 7" key="1">
    <citation type="journal article" date="2015" name="Antonie Van Leeuwenhoek">
        <title>Pseudooceanicola atlanticus gen. nov. sp. nov., isolated from surface seawater of the Atlantic Ocean and reclassification of Oceanicola batsensis, Oceanicola marinus, Oceanicola nitratireducens, Oceanicola nanhaiensis, Oceanicola antarcticus and Oceanicola flagellatus, as Pseudooceanicola batsensis comb. nov., Pseudooceanicola marinus comb. nov., Pseudooceanicola nitratireducens comb. nov., Pseudooceanicola nanhaiensis comb. nov., Pseudooceanicola antarcticus comb. nov., and Pseudooceanicola flagellatus comb. nov.</title>
        <authorList>
            <person name="Lai Q."/>
            <person name="Li G."/>
            <person name="Liu X."/>
            <person name="Du Y."/>
            <person name="Sun F."/>
            <person name="Shao Z."/>
        </authorList>
    </citation>
    <scope>NUCLEOTIDE SEQUENCE [LARGE SCALE GENOMIC DNA]</scope>
    <source>
        <strain evidence="6 7">22II-s11g</strain>
    </source>
</reference>
<dbReference type="Gene3D" id="3.30.1330.60">
    <property type="entry name" value="OmpA-like domain"/>
    <property type="match status" value="1"/>
</dbReference>
<keyword evidence="2 4" id="KW-0472">Membrane</keyword>
<proteinExistence type="predicted"/>
<dbReference type="SUPFAM" id="SSF103088">
    <property type="entry name" value="OmpA-like"/>
    <property type="match status" value="1"/>
</dbReference>
<dbReference type="InterPro" id="IPR006664">
    <property type="entry name" value="OMP_bac"/>
</dbReference>
<dbReference type="InterPro" id="IPR006665">
    <property type="entry name" value="OmpA-like"/>
</dbReference>
<dbReference type="PANTHER" id="PTHR30329">
    <property type="entry name" value="STATOR ELEMENT OF FLAGELLAR MOTOR COMPLEX"/>
    <property type="match status" value="1"/>
</dbReference>
<evidence type="ECO:0000256" key="3">
    <source>
        <dbReference type="ARBA" id="ARBA00023237"/>
    </source>
</evidence>
<keyword evidence="7" id="KW-1185">Reference proteome</keyword>
<evidence type="ECO:0000259" key="5">
    <source>
        <dbReference type="PROSITE" id="PS51123"/>
    </source>
</evidence>
<sequence>MLGGCVLAGAARAYEPTALPGTATALFETTSPAASVVLPLGRYMDGSLPQIEVEGQLRRRSWEIGSSGMTTLQILRPLRRELDAQEYEIILDCAAAACGGYDFRYEIPVLPAPEMYVDLFDFRVLTAKREAGGTTEYVYILVSRGRARGFVQVYDVVVADPGQPAQTKAVGETPVAQTAPGPSTVAAAGLIDRLRRTGHVVLSDLEFASGADELTDRESQSLATLAEFLKGNPARIIALVGHTDAVGSLDANIALSRRRAASVRATLLNRYGVSGQQVTAHGTGYLAPLSSNLTPDGREMNRRVEAILLAAE</sequence>
<dbReference type="STRING" id="1461694.ATO9_02105"/>